<keyword evidence="1" id="KW-1133">Transmembrane helix</keyword>
<sequence length="126" mass="14316">MIGVITGIIIFALCIVFFFVGENTYRVGLSVISIIIGLFTAFYLFLAGALYVVAKVQIPEFQNKKAYIEETLGKEGKSLNDSIDEQALQELKVSCNRWLIEAKTYHENLKMWLVIPDEVMDLTFIE</sequence>
<protein>
    <submittedName>
        <fullName evidence="2">Uncharacterized protein</fullName>
    </submittedName>
</protein>
<reference evidence="2" key="1">
    <citation type="journal article" date="2021" name="Proc. Natl. Acad. Sci. U.S.A.">
        <title>A Catalog of Tens of Thousands of Viruses from Human Metagenomes Reveals Hidden Associations with Chronic Diseases.</title>
        <authorList>
            <person name="Tisza M.J."/>
            <person name="Buck C.B."/>
        </authorList>
    </citation>
    <scope>NUCLEOTIDE SEQUENCE</scope>
    <source>
        <strain evidence="2">Ctcc24</strain>
    </source>
</reference>
<keyword evidence="1" id="KW-0812">Transmembrane</keyword>
<feature type="transmembrane region" description="Helical" evidence="1">
    <location>
        <begin position="5"/>
        <end position="21"/>
    </location>
</feature>
<evidence type="ECO:0000256" key="1">
    <source>
        <dbReference type="SAM" id="Phobius"/>
    </source>
</evidence>
<name>A0A8S5Q0M6_9CAUD</name>
<organism evidence="2">
    <name type="scientific">Siphoviridae sp. ctcC24</name>
    <dbReference type="NCBI Taxonomy" id="2825570"/>
    <lineage>
        <taxon>Viruses</taxon>
        <taxon>Duplodnaviria</taxon>
        <taxon>Heunggongvirae</taxon>
        <taxon>Uroviricota</taxon>
        <taxon>Caudoviricetes</taxon>
    </lineage>
</organism>
<evidence type="ECO:0000313" key="2">
    <source>
        <dbReference type="EMBL" id="DAE12887.1"/>
    </source>
</evidence>
<dbReference type="EMBL" id="BK015559">
    <property type="protein sequence ID" value="DAE12887.1"/>
    <property type="molecule type" value="Genomic_DNA"/>
</dbReference>
<feature type="transmembrane region" description="Helical" evidence="1">
    <location>
        <begin position="27"/>
        <end position="54"/>
    </location>
</feature>
<keyword evidence="1" id="KW-0472">Membrane</keyword>
<accession>A0A8S5Q0M6</accession>
<proteinExistence type="predicted"/>